<dbReference type="AlphaFoldDB" id="A0A139XX89"/>
<name>A0A139XX89_TOXGO</name>
<reference evidence="1 2" key="1">
    <citation type="journal article" date="2016" name="Nat. Commun.">
        <title>Local admixture of amplified and diversified secreted pathogenesis determinants shapes mosaic Toxoplasma gondii genomes.</title>
        <authorList>
            <person name="Lorenzi H."/>
            <person name="Khan A."/>
            <person name="Behnke M.S."/>
            <person name="Namasivayam S."/>
            <person name="Swapna L.S."/>
            <person name="Hadjithomas M."/>
            <person name="Karamycheva S."/>
            <person name="Pinney D."/>
            <person name="Brunk B.P."/>
            <person name="Ajioka J.W."/>
            <person name="Ajzenberg D."/>
            <person name="Boothroyd J.C."/>
            <person name="Boyle J.P."/>
            <person name="Darde M.L."/>
            <person name="Diaz-Miranda M.A."/>
            <person name="Dubey J.P."/>
            <person name="Fritz H.M."/>
            <person name="Gennari S.M."/>
            <person name="Gregory B.D."/>
            <person name="Kim K."/>
            <person name="Saeij J.P."/>
            <person name="Su C."/>
            <person name="White M.W."/>
            <person name="Zhu X.Q."/>
            <person name="Howe D.K."/>
            <person name="Rosenthal B.M."/>
            <person name="Grigg M.E."/>
            <person name="Parkinson J."/>
            <person name="Liu L."/>
            <person name="Kissinger J.C."/>
            <person name="Roos D.S."/>
            <person name="Sibley L.D."/>
        </authorList>
    </citation>
    <scope>NUCLEOTIDE SEQUENCE [LARGE SCALE GENOMIC DNA]</scope>
    <source>
        <strain evidence="1 2">ARI</strain>
    </source>
</reference>
<sequence>MCTWVCHVSENDVCHTSFRRKHGRERGCLCNHLGHEKPWPLDCLSRSTCDPDTHTTFQLPPLQRFVQSSPWWPCVSSSSSHSPPSEDFIRKVDNARTAIALSFPMFFFSPLCSRMTFPLVFPLCVLTGTARTAVAVFSRHSIAPVQGNLWCLSSSLFPVDSFFFVLTFAPLFTTIPSYESPPRSSHIVVGVRQGKTPCLRCQNIVLCWLSCGTAGSRLTGQVACLSTLSVPFPVSSSCLFASRPCIPQLC</sequence>
<gene>
    <name evidence="1" type="ORF">TGARI_227640</name>
</gene>
<accession>A0A139XX89</accession>
<dbReference type="EMBL" id="AGQS02004698">
    <property type="protein sequence ID" value="KYF43401.1"/>
    <property type="molecule type" value="Genomic_DNA"/>
</dbReference>
<proteinExistence type="predicted"/>
<dbReference type="Proteomes" id="UP000074247">
    <property type="component" value="Unassembled WGS sequence"/>
</dbReference>
<comment type="caution">
    <text evidence="1">The sequence shown here is derived from an EMBL/GenBank/DDBJ whole genome shotgun (WGS) entry which is preliminary data.</text>
</comment>
<evidence type="ECO:0000313" key="1">
    <source>
        <dbReference type="EMBL" id="KYF43401.1"/>
    </source>
</evidence>
<protein>
    <submittedName>
        <fullName evidence="1">Uncharacterized protein</fullName>
    </submittedName>
</protein>
<dbReference type="VEuPathDB" id="ToxoDB:TGARI_227640"/>
<organism evidence="1 2">
    <name type="scientific">Toxoplasma gondii ARI</name>
    <dbReference type="NCBI Taxonomy" id="1074872"/>
    <lineage>
        <taxon>Eukaryota</taxon>
        <taxon>Sar</taxon>
        <taxon>Alveolata</taxon>
        <taxon>Apicomplexa</taxon>
        <taxon>Conoidasida</taxon>
        <taxon>Coccidia</taxon>
        <taxon>Eucoccidiorida</taxon>
        <taxon>Eimeriorina</taxon>
        <taxon>Sarcocystidae</taxon>
        <taxon>Toxoplasma</taxon>
    </lineage>
</organism>
<evidence type="ECO:0000313" key="2">
    <source>
        <dbReference type="Proteomes" id="UP000074247"/>
    </source>
</evidence>